<dbReference type="Gene3D" id="3.10.20.70">
    <property type="entry name" value="Glutamine synthetase, N-terminal domain"/>
    <property type="match status" value="1"/>
</dbReference>
<feature type="modified residue" description="O-AMP-tyrosine" evidence="15">
    <location>
        <position position="402"/>
    </location>
</feature>
<dbReference type="InterPro" id="IPR014746">
    <property type="entry name" value="Gln_synth/guanido_kin_cat_dom"/>
</dbReference>
<comment type="subcellular location">
    <subcellularLocation>
        <location evidence="1 18">Cytoplasm</location>
    </subcellularLocation>
</comment>
<dbReference type="GO" id="GO:0004356">
    <property type="term" value="F:glutamine synthetase activity"/>
    <property type="evidence" value="ECO:0007669"/>
    <property type="project" value="UniProtKB-EC"/>
</dbReference>
<dbReference type="EC" id="6.3.1.2" evidence="19"/>
<dbReference type="InterPro" id="IPR008147">
    <property type="entry name" value="Gln_synt_N"/>
</dbReference>
<dbReference type="SMART" id="SM01230">
    <property type="entry name" value="Gln-synt_C"/>
    <property type="match status" value="1"/>
</dbReference>
<dbReference type="Proteomes" id="UP000186400">
    <property type="component" value="Unassembled WGS sequence"/>
</dbReference>
<feature type="binding site" evidence="14">
    <location>
        <position position="362"/>
    </location>
    <ligand>
        <name>Mg(2+)</name>
        <dbReference type="ChEBI" id="CHEBI:18420"/>
        <label>1</label>
    </ligand>
</feature>
<dbReference type="PROSITE" id="PS51987">
    <property type="entry name" value="GS_CATALYTIC"/>
    <property type="match status" value="1"/>
</dbReference>
<dbReference type="PROSITE" id="PS00182">
    <property type="entry name" value="GLNA_ADENYLATION"/>
    <property type="match status" value="1"/>
</dbReference>
<dbReference type="Pfam" id="PF03951">
    <property type="entry name" value="Gln-synt_N"/>
    <property type="match status" value="1"/>
</dbReference>
<feature type="binding site" evidence="13">
    <location>
        <position position="343"/>
    </location>
    <ligand>
        <name>ATP</name>
        <dbReference type="ChEBI" id="CHEBI:30616"/>
    </ligand>
</feature>
<dbReference type="Pfam" id="PF00120">
    <property type="entry name" value="Gln-synt_C"/>
    <property type="match status" value="1"/>
</dbReference>
<feature type="binding site" evidence="12">
    <location>
        <begin position="268"/>
        <end position="269"/>
    </location>
    <ligand>
        <name>L-glutamate</name>
        <dbReference type="ChEBI" id="CHEBI:29985"/>
    </ligand>
</feature>
<organism evidence="22 23">
    <name type="scientific">Alkalispirochaeta americana</name>
    <dbReference type="NCBI Taxonomy" id="159291"/>
    <lineage>
        <taxon>Bacteria</taxon>
        <taxon>Pseudomonadati</taxon>
        <taxon>Spirochaetota</taxon>
        <taxon>Spirochaetia</taxon>
        <taxon>Spirochaetales</taxon>
        <taxon>Spirochaetaceae</taxon>
        <taxon>Alkalispirochaeta</taxon>
    </lineage>
</organism>
<keyword evidence="7 19" id="KW-0436">Ligase</keyword>
<protein>
    <recommendedName>
        <fullName evidence="4 19">Glutamine synthetase</fullName>
        <ecNumber evidence="19">6.3.1.2</ecNumber>
    </recommendedName>
</protein>
<evidence type="ECO:0000256" key="17">
    <source>
        <dbReference type="RuleBase" id="RU000384"/>
    </source>
</evidence>
<dbReference type="PROSITE" id="PS00181">
    <property type="entry name" value="GLNA_ATP"/>
    <property type="match status" value="1"/>
</dbReference>
<feature type="binding site" evidence="12">
    <location>
        <position position="364"/>
    </location>
    <ligand>
        <name>L-glutamate</name>
        <dbReference type="ChEBI" id="CHEBI:29985"/>
    </ligand>
</feature>
<evidence type="ECO:0000256" key="7">
    <source>
        <dbReference type="ARBA" id="ARBA00022598"/>
    </source>
</evidence>
<evidence type="ECO:0000256" key="1">
    <source>
        <dbReference type="ARBA" id="ARBA00004496"/>
    </source>
</evidence>
<dbReference type="InterPro" id="IPR008146">
    <property type="entry name" value="Gln_synth_cat_dom"/>
</dbReference>
<keyword evidence="9 13" id="KW-0547">Nucleotide-binding</keyword>
<sequence length="474" mass="53437">MSTEMTAQDVLDLVKKEEVKIIDFRFMDFPGMQQHFSVPAEALELDTFTEGLGFDGSSIRGWQAINESDMIVVPQPQTAFIDPFMEIKTLVMTCNIGDPITGEDYTRDPRNIAQKAQNYLKSTGIGDTAFIGAEAEFFVLDDIRYDQNEHSGYYFIDSSEGRWNSGRDEGPNLGYKPRYKEGYFPVPPSDALQDLRSEMVLHMQNVGLSVEAHHHEVATGGQCEIDLRFAPLLDMADDMTKYKYIVKNTARKHGKTVTFMPKPLFMDNGSGMHTHLSIWKDGKNTFFGDGYAGLSQEALYAIGGILKHAPALLAFTNPTTNSYKRLVPGYEAPVNLAYSRRNRSAAVRIPMYSTSEKSKRFEFRCPDPSCNPYLSFSALLMAAVDGIQNKIDPGEPLDRNIYDLSPQEAAQVLTTPGTLREALEALRADHDFLLRGDVFTEDVIQTWIDYKLENEVLALDLRPHPYEFALYYDI</sequence>
<evidence type="ECO:0000256" key="15">
    <source>
        <dbReference type="PIRSR" id="PIRSR604809-50"/>
    </source>
</evidence>
<evidence type="ECO:0000256" key="5">
    <source>
        <dbReference type="ARBA" id="ARBA00022490"/>
    </source>
</evidence>
<comment type="cofactor">
    <cofactor evidence="14">
        <name>Mg(2+)</name>
        <dbReference type="ChEBI" id="CHEBI:18420"/>
    </cofactor>
    <text evidence="14">Binds 2 Mg(2+) ions per subunit.</text>
</comment>
<dbReference type="InterPro" id="IPR004809">
    <property type="entry name" value="Gln_synth_I"/>
</dbReference>
<keyword evidence="8 14" id="KW-0479">Metal-binding</keyword>
<feature type="domain" description="GS beta-grasp" evidence="20">
    <location>
        <begin position="17"/>
        <end position="102"/>
    </location>
</feature>
<dbReference type="GO" id="GO:0016020">
    <property type="term" value="C:membrane"/>
    <property type="evidence" value="ECO:0007669"/>
    <property type="project" value="TreeGrafter"/>
</dbReference>
<evidence type="ECO:0000256" key="10">
    <source>
        <dbReference type="ARBA" id="ARBA00022840"/>
    </source>
</evidence>
<feature type="binding site" evidence="14">
    <location>
        <position position="216"/>
    </location>
    <ligand>
        <name>Mg(2+)</name>
        <dbReference type="ChEBI" id="CHEBI:18420"/>
        <label>1</label>
    </ligand>
</feature>
<evidence type="ECO:0000259" key="21">
    <source>
        <dbReference type="PROSITE" id="PS51987"/>
    </source>
</evidence>
<keyword evidence="10 13" id="KW-0067">ATP-binding</keyword>
<feature type="binding site" evidence="12">
    <location>
        <position position="325"/>
    </location>
    <ligand>
        <name>L-glutamate</name>
        <dbReference type="ChEBI" id="CHEBI:29985"/>
    </ligand>
</feature>
<evidence type="ECO:0000256" key="9">
    <source>
        <dbReference type="ARBA" id="ARBA00022741"/>
    </source>
</evidence>
<name>A0A1N6VBA0_9SPIO</name>
<dbReference type="SUPFAM" id="SSF55931">
    <property type="entry name" value="Glutamine synthetase/guanido kinase"/>
    <property type="match status" value="1"/>
</dbReference>
<feature type="binding site" evidence="14">
    <location>
        <position position="136"/>
    </location>
    <ligand>
        <name>Mg(2+)</name>
        <dbReference type="ChEBI" id="CHEBI:18420"/>
        <label>1</label>
    </ligand>
</feature>
<dbReference type="GO" id="GO:0005737">
    <property type="term" value="C:cytoplasm"/>
    <property type="evidence" value="ECO:0007669"/>
    <property type="project" value="UniProtKB-SubCell"/>
</dbReference>
<evidence type="ECO:0000256" key="4">
    <source>
        <dbReference type="ARBA" id="ARBA00021364"/>
    </source>
</evidence>
<reference evidence="22 23" key="1">
    <citation type="submission" date="2017-01" db="EMBL/GenBank/DDBJ databases">
        <authorList>
            <person name="Mah S.A."/>
            <person name="Swanson W.J."/>
            <person name="Moy G.W."/>
            <person name="Vacquier V.D."/>
        </authorList>
    </citation>
    <scope>NUCLEOTIDE SEQUENCE [LARGE SCALE GENOMIC DNA]</scope>
    <source>
        <strain evidence="22 23">ASpG1</strain>
    </source>
</reference>
<feature type="binding site" evidence="13">
    <location>
        <position position="211"/>
    </location>
    <ligand>
        <name>ATP</name>
        <dbReference type="ChEBI" id="CHEBI:30616"/>
    </ligand>
</feature>
<dbReference type="PROSITE" id="PS51986">
    <property type="entry name" value="GS_BETA_GRASP"/>
    <property type="match status" value="1"/>
</dbReference>
<feature type="binding site" evidence="14">
    <location>
        <position position="273"/>
    </location>
    <ligand>
        <name>Mg(2+)</name>
        <dbReference type="ChEBI" id="CHEBI:18420"/>
        <label>1</label>
    </ligand>
</feature>
<evidence type="ECO:0000313" key="22">
    <source>
        <dbReference type="EMBL" id="SIQ75141.1"/>
    </source>
</evidence>
<dbReference type="InterPro" id="IPR027303">
    <property type="entry name" value="Gln_synth_gly_rich_site"/>
</dbReference>
<dbReference type="GO" id="GO:0019740">
    <property type="term" value="P:nitrogen utilization"/>
    <property type="evidence" value="ECO:0007669"/>
    <property type="project" value="TreeGrafter"/>
</dbReference>
<dbReference type="GO" id="GO:0005524">
    <property type="term" value="F:ATP binding"/>
    <property type="evidence" value="ECO:0007669"/>
    <property type="project" value="UniProtKB-KW"/>
</dbReference>
<dbReference type="EMBL" id="FTMS01000014">
    <property type="protein sequence ID" value="SIQ75141.1"/>
    <property type="molecule type" value="Genomic_DNA"/>
</dbReference>
<proteinExistence type="inferred from homology"/>
<evidence type="ECO:0000256" key="2">
    <source>
        <dbReference type="ARBA" id="ARBA00009897"/>
    </source>
</evidence>
<dbReference type="PROSITE" id="PS00180">
    <property type="entry name" value="GLNA_1"/>
    <property type="match status" value="1"/>
</dbReference>
<gene>
    <name evidence="22" type="ORF">SAMN05920897_11451</name>
</gene>
<dbReference type="InterPro" id="IPR027302">
    <property type="entry name" value="Gln_synth_N_conserv_site"/>
</dbReference>
<feature type="binding site" evidence="13">
    <location>
        <position position="357"/>
    </location>
    <ligand>
        <name>ATP</name>
        <dbReference type="ChEBI" id="CHEBI:30616"/>
    </ligand>
</feature>
<keyword evidence="6 15" id="KW-0597">Phosphoprotein</keyword>
<comment type="catalytic activity">
    <reaction evidence="19">
        <text>L-glutamate + NH4(+) + ATP = L-glutamine + ADP + phosphate + H(+)</text>
        <dbReference type="Rhea" id="RHEA:16169"/>
        <dbReference type="ChEBI" id="CHEBI:15378"/>
        <dbReference type="ChEBI" id="CHEBI:28938"/>
        <dbReference type="ChEBI" id="CHEBI:29985"/>
        <dbReference type="ChEBI" id="CHEBI:30616"/>
        <dbReference type="ChEBI" id="CHEBI:43474"/>
        <dbReference type="ChEBI" id="CHEBI:58359"/>
        <dbReference type="ChEBI" id="CHEBI:456216"/>
        <dbReference type="EC" id="6.3.1.2"/>
    </reaction>
</comment>
<accession>A0A1N6VBA0</accession>
<dbReference type="SUPFAM" id="SSF54368">
    <property type="entry name" value="Glutamine synthetase, N-terminal domain"/>
    <property type="match status" value="1"/>
</dbReference>
<comment type="subunit">
    <text evidence="3 18">Oligomer of 12 subunits arranged in the form of two hexagons.</text>
</comment>
<keyword evidence="23" id="KW-1185">Reference proteome</keyword>
<evidence type="ECO:0000256" key="12">
    <source>
        <dbReference type="PIRSR" id="PIRSR604809-1"/>
    </source>
</evidence>
<feature type="binding site" evidence="14">
    <location>
        <position position="224"/>
    </location>
    <ligand>
        <name>Mg(2+)</name>
        <dbReference type="ChEBI" id="CHEBI:18420"/>
        <label>1</label>
    </ligand>
</feature>
<feature type="domain" description="GS catalytic" evidence="21">
    <location>
        <begin position="109"/>
        <end position="474"/>
    </location>
</feature>
<evidence type="ECO:0000256" key="8">
    <source>
        <dbReference type="ARBA" id="ARBA00022723"/>
    </source>
</evidence>
<dbReference type="GO" id="GO:0006542">
    <property type="term" value="P:glutamine biosynthetic process"/>
    <property type="evidence" value="ECO:0007669"/>
    <property type="project" value="InterPro"/>
</dbReference>
<keyword evidence="5 18" id="KW-0963">Cytoplasm</keyword>
<dbReference type="PANTHER" id="PTHR43407">
    <property type="entry name" value="GLUTAMINE SYNTHETASE"/>
    <property type="match status" value="1"/>
</dbReference>
<dbReference type="GO" id="GO:0046872">
    <property type="term" value="F:metal ion binding"/>
    <property type="evidence" value="ECO:0007669"/>
    <property type="project" value="UniProtKB-KW"/>
</dbReference>
<dbReference type="AlphaFoldDB" id="A0A1N6VBA0"/>
<feature type="binding site" evidence="13">
    <location>
        <begin position="275"/>
        <end position="277"/>
    </location>
    <ligand>
        <name>ATP</name>
        <dbReference type="ChEBI" id="CHEBI:30616"/>
    </ligand>
</feature>
<dbReference type="FunFam" id="3.30.590.10:FF:000001">
    <property type="entry name" value="Glutamine synthetase"/>
    <property type="match status" value="1"/>
</dbReference>
<evidence type="ECO:0000256" key="19">
    <source>
        <dbReference type="RuleBase" id="RU004356"/>
    </source>
</evidence>
<evidence type="ECO:0000256" key="6">
    <source>
        <dbReference type="ARBA" id="ARBA00022553"/>
    </source>
</evidence>
<dbReference type="NCBIfam" id="TIGR00653">
    <property type="entry name" value="GlnA"/>
    <property type="match status" value="1"/>
</dbReference>
<evidence type="ECO:0000256" key="18">
    <source>
        <dbReference type="RuleBase" id="RU000387"/>
    </source>
</evidence>
<feature type="binding site" evidence="14">
    <location>
        <position position="134"/>
    </location>
    <ligand>
        <name>Mg(2+)</name>
        <dbReference type="ChEBI" id="CHEBI:18420"/>
        <label>1</label>
    </ligand>
</feature>
<dbReference type="PANTHER" id="PTHR43407:SF1">
    <property type="entry name" value="LENGSIN"/>
    <property type="match status" value="1"/>
</dbReference>
<evidence type="ECO:0000256" key="3">
    <source>
        <dbReference type="ARBA" id="ARBA00011354"/>
    </source>
</evidence>
<dbReference type="InterPro" id="IPR036651">
    <property type="entry name" value="Gln_synt_N_sf"/>
</dbReference>
<feature type="binding site" evidence="12">
    <location>
        <position position="331"/>
    </location>
    <ligand>
        <name>L-glutamate</name>
        <dbReference type="ChEBI" id="CHEBI:29985"/>
    </ligand>
</feature>
<evidence type="ECO:0000256" key="13">
    <source>
        <dbReference type="PIRSR" id="PIRSR604809-2"/>
    </source>
</evidence>
<dbReference type="InterPro" id="IPR001637">
    <property type="entry name" value="Gln_synth_I_adenylation_site"/>
</dbReference>
<dbReference type="Gene3D" id="3.30.590.10">
    <property type="entry name" value="Glutamine synthetase/guanido kinase, catalytic domain"/>
    <property type="match status" value="1"/>
</dbReference>
<keyword evidence="11 14" id="KW-0460">Magnesium</keyword>
<evidence type="ECO:0000313" key="23">
    <source>
        <dbReference type="Proteomes" id="UP000186400"/>
    </source>
</evidence>
<comment type="similarity">
    <text evidence="2 16 17">Belongs to the glutamine synthetase family.</text>
</comment>
<feature type="binding site" evidence="12">
    <location>
        <position position="343"/>
    </location>
    <ligand>
        <name>L-glutamate</name>
        <dbReference type="ChEBI" id="CHEBI:29985"/>
    </ligand>
</feature>
<evidence type="ECO:0000256" key="11">
    <source>
        <dbReference type="ARBA" id="ARBA00022842"/>
    </source>
</evidence>
<dbReference type="STRING" id="159291.SAMN05920897_11451"/>
<evidence type="ECO:0000259" key="20">
    <source>
        <dbReference type="PROSITE" id="PS51986"/>
    </source>
</evidence>
<evidence type="ECO:0000256" key="14">
    <source>
        <dbReference type="PIRSR" id="PIRSR604809-3"/>
    </source>
</evidence>
<evidence type="ECO:0000256" key="16">
    <source>
        <dbReference type="PROSITE-ProRule" id="PRU01330"/>
    </source>
</evidence>